<dbReference type="AlphaFoldDB" id="A0A4C1TCE8"/>
<proteinExistence type="predicted"/>
<accession>A0A4C1TCE8</accession>
<evidence type="ECO:0000313" key="1">
    <source>
        <dbReference type="EMBL" id="GBP11856.1"/>
    </source>
</evidence>
<dbReference type="Proteomes" id="UP000299102">
    <property type="component" value="Unassembled WGS sequence"/>
</dbReference>
<dbReference type="EMBL" id="BGZK01000048">
    <property type="protein sequence ID" value="GBP11856.1"/>
    <property type="molecule type" value="Genomic_DNA"/>
</dbReference>
<protein>
    <submittedName>
        <fullName evidence="1">Uncharacterized protein</fullName>
    </submittedName>
</protein>
<gene>
    <name evidence="1" type="ORF">EVAR_74497_1</name>
</gene>
<organism evidence="1 2">
    <name type="scientific">Eumeta variegata</name>
    <name type="common">Bagworm moth</name>
    <name type="synonym">Eumeta japonica</name>
    <dbReference type="NCBI Taxonomy" id="151549"/>
    <lineage>
        <taxon>Eukaryota</taxon>
        <taxon>Metazoa</taxon>
        <taxon>Ecdysozoa</taxon>
        <taxon>Arthropoda</taxon>
        <taxon>Hexapoda</taxon>
        <taxon>Insecta</taxon>
        <taxon>Pterygota</taxon>
        <taxon>Neoptera</taxon>
        <taxon>Endopterygota</taxon>
        <taxon>Lepidoptera</taxon>
        <taxon>Glossata</taxon>
        <taxon>Ditrysia</taxon>
        <taxon>Tineoidea</taxon>
        <taxon>Psychidae</taxon>
        <taxon>Oiketicinae</taxon>
        <taxon>Eumeta</taxon>
    </lineage>
</organism>
<comment type="caution">
    <text evidence="1">The sequence shown here is derived from an EMBL/GenBank/DDBJ whole genome shotgun (WGS) entry which is preliminary data.</text>
</comment>
<sequence>MVKYHILTEYREVAASAVAYPPVSESSGVPLPIPLCQLHPSPSAQFTSVRFRICFQEAGKALVIPLGFRVSMDGSDYLLSCGLSVRLLLESAIE</sequence>
<reference evidence="1 2" key="1">
    <citation type="journal article" date="2019" name="Commun. Biol.">
        <title>The bagworm genome reveals a unique fibroin gene that provides high tensile strength.</title>
        <authorList>
            <person name="Kono N."/>
            <person name="Nakamura H."/>
            <person name="Ohtoshi R."/>
            <person name="Tomita M."/>
            <person name="Numata K."/>
            <person name="Arakawa K."/>
        </authorList>
    </citation>
    <scope>NUCLEOTIDE SEQUENCE [LARGE SCALE GENOMIC DNA]</scope>
</reference>
<name>A0A4C1TCE8_EUMVA</name>
<evidence type="ECO:0000313" key="2">
    <source>
        <dbReference type="Proteomes" id="UP000299102"/>
    </source>
</evidence>
<keyword evidence="2" id="KW-1185">Reference proteome</keyword>